<proteinExistence type="inferred from homology"/>
<organism evidence="3 4">
    <name type="scientific">Chelativorans salis</name>
    <dbReference type="NCBI Taxonomy" id="2978478"/>
    <lineage>
        <taxon>Bacteria</taxon>
        <taxon>Pseudomonadati</taxon>
        <taxon>Pseudomonadota</taxon>
        <taxon>Alphaproteobacteria</taxon>
        <taxon>Hyphomicrobiales</taxon>
        <taxon>Phyllobacteriaceae</taxon>
        <taxon>Chelativorans</taxon>
    </lineage>
</organism>
<dbReference type="InterPro" id="IPR005545">
    <property type="entry name" value="YCII"/>
</dbReference>
<gene>
    <name evidence="3" type="ORF">N5A92_16560</name>
</gene>
<accession>A0ABT2LQ12</accession>
<dbReference type="Proteomes" id="UP001320831">
    <property type="component" value="Unassembled WGS sequence"/>
</dbReference>
<evidence type="ECO:0000259" key="2">
    <source>
        <dbReference type="Pfam" id="PF03795"/>
    </source>
</evidence>
<feature type="domain" description="YCII-related" evidence="2">
    <location>
        <begin position="31"/>
        <end position="85"/>
    </location>
</feature>
<keyword evidence="4" id="KW-1185">Reference proteome</keyword>
<dbReference type="InterPro" id="IPR011008">
    <property type="entry name" value="Dimeric_a/b-barrel"/>
</dbReference>
<reference evidence="3 4" key="1">
    <citation type="submission" date="2022-09" db="EMBL/GenBank/DDBJ databases">
        <title>Chelativorans salina sp. nov., a novel slightly halophilic bacterium isolated from a saline lake sediment enrichment.</title>
        <authorList>
            <person name="Gao L."/>
            <person name="Fang B.-Z."/>
            <person name="Li W.-J."/>
        </authorList>
    </citation>
    <scope>NUCLEOTIDE SEQUENCE [LARGE SCALE GENOMIC DNA]</scope>
    <source>
        <strain evidence="3 4">EGI FJ00035</strain>
    </source>
</reference>
<evidence type="ECO:0000256" key="1">
    <source>
        <dbReference type="ARBA" id="ARBA00007689"/>
    </source>
</evidence>
<dbReference type="Gene3D" id="3.30.70.1060">
    <property type="entry name" value="Dimeric alpha+beta barrel"/>
    <property type="match status" value="1"/>
</dbReference>
<comment type="similarity">
    <text evidence="1">Belongs to the YciI family.</text>
</comment>
<dbReference type="EMBL" id="JAOCZP010000005">
    <property type="protein sequence ID" value="MCT7376646.1"/>
    <property type="molecule type" value="Genomic_DNA"/>
</dbReference>
<name>A0ABT2LQ12_9HYPH</name>
<evidence type="ECO:0000313" key="3">
    <source>
        <dbReference type="EMBL" id="MCT7376646.1"/>
    </source>
</evidence>
<evidence type="ECO:0000313" key="4">
    <source>
        <dbReference type="Proteomes" id="UP001320831"/>
    </source>
</evidence>
<dbReference type="RefSeq" id="WP_260905269.1">
    <property type="nucleotide sequence ID" value="NZ_JAOCZP010000005.1"/>
</dbReference>
<comment type="caution">
    <text evidence="3">The sequence shown here is derived from an EMBL/GenBank/DDBJ whole genome shotgun (WGS) entry which is preliminary data.</text>
</comment>
<dbReference type="SUPFAM" id="SSF54909">
    <property type="entry name" value="Dimeric alpha+beta barrel"/>
    <property type="match status" value="1"/>
</dbReference>
<dbReference type="Pfam" id="PF03795">
    <property type="entry name" value="YCII"/>
    <property type="match status" value="1"/>
</dbReference>
<protein>
    <submittedName>
        <fullName evidence="3">YciI family protein</fullName>
    </submittedName>
</protein>
<sequence length="100" mass="10705">MICWHKPGSQAVKKAQHDQHRVHVASGGNGVVRVLTGSALTEADGETDVGNFGIFEAAGEAEVRAFVEADPFTIAGIVDSVEIVRLPDRFKAHRIQPLSS</sequence>